<feature type="coiled-coil region" evidence="10">
    <location>
        <begin position="709"/>
        <end position="775"/>
    </location>
</feature>
<dbReference type="GO" id="GO:0005643">
    <property type="term" value="C:nuclear pore"/>
    <property type="evidence" value="ECO:0007669"/>
    <property type="project" value="UniProtKB-SubCell"/>
</dbReference>
<keyword evidence="10" id="KW-0175">Coiled coil</keyword>
<dbReference type="InterPro" id="IPR045207">
    <property type="entry name" value="RanBD_NUP50_plant"/>
</dbReference>
<sequence>MGDAEKDNPPTKKRGALTEISRDNPGLDDDEETHDQDTGTFKRASEEVLAARRIVKVRRKTTPAAATSNPFAGISLIPPPKAETGALSTASVEAQIVSQKPVEDEVDSGIVKGESETESRNGKDKQLESKTEEKIAESSESVEKPVPIIESSTNPEPTKNKEDEKEKTEKNGEGATDPSGATTPLSSFGGLASNQNAFTGLAGTGFSSSSFSFGSIPTDGSAFGSGSVSLFGLKSDKPPTFPPLNLGNSSNGSPAFGSTGSSDATTTKGVGVVAPSMPEVPVETGEENEKAVFNADAVLFEYLDGGWKERGKGELKVNISTSVADRARLIMRARGNLRLILNASLFPDMKLANMDKRGITFACINSCTGGEGKDALSTFALKFRDASVVEEFRAIVTTHKDFLLLVPYIMDIVVHQYQCEIRKKCEEIDFWKEKSFVLQSQCMSQKEELNAYKVKYDALDAQFQEEKLGSDIVEGKLKDLTNEVSETENDKLKYQIVCGKLNEHIEELKTRCEELNTQVESKLKQEADLGRELKDCKAQGYEMHVELNKYKKKCDDSKGQVEKYKRRCKDLKTQVDERRKSQHGLEKQLDIYKAKYDEMYAKYIEGLKRRSEESNTHAEPKVKHEVDLETQCNEMDGELNKYKMTCDNLNGQIEELKRRCKDLESQVKWSRKSQVGLEKQLNIYKGKHDEMYARFKERTGLVVSLDNDLMEHRRMCAELNQWVESLEDEVRATRDEAGIRIDKLKKVFGHLGRDKRRVEDESEVLKTKLRESESQTALYLKELDDYKVKCHGFSVELQKKAAEHVECESKLKDLALTTTSSADELEGYKTALNGMKKQITSLTEDRKVLSEREKKAEERVVSLQEVIKNLVEEKSSQLSGDIKLYCSPHVNRGPMPIEKQSEPLVILNEDSENAVSLFKMECTDRYELKEREIGLSKQDSKQPAGSSENENDKEIRPKHTCDVGHRQRLEVSTGNTIERLSNSTKCLTSLETPLFGQKGEEYAIKCEPVDIPVSSAPKRKRLLETVTDVIDEDDKSLVSKRRVKKPEELTGSPTSEISSMNLCAGDVSLSSKDQNAQEYTTNLQERLISQRMCVENKSQADGTSKDEKSPHNLEMDESSQVKVCSLTTESEKVEEETDSDSGDRKSEAAMGNELDSNDEKDSK</sequence>
<dbReference type="SMART" id="SM00160">
    <property type="entry name" value="RanBD"/>
    <property type="match status" value="1"/>
</dbReference>
<name>A0AAD4SVR6_9MAGN</name>
<dbReference type="PROSITE" id="PS50196">
    <property type="entry name" value="RANBD1"/>
    <property type="match status" value="1"/>
</dbReference>
<evidence type="ECO:0000256" key="5">
    <source>
        <dbReference type="ARBA" id="ARBA00022927"/>
    </source>
</evidence>
<feature type="compositionally biased region" description="Polar residues" evidence="11">
    <location>
        <begin position="179"/>
        <end position="188"/>
    </location>
</feature>
<comment type="caution">
    <text evidence="13">The sequence shown here is derived from an EMBL/GenBank/DDBJ whole genome shotgun (WGS) entry which is preliminary data.</text>
</comment>
<dbReference type="InterPro" id="IPR000156">
    <property type="entry name" value="Ran_bind_dom"/>
</dbReference>
<dbReference type="GO" id="GO:0015031">
    <property type="term" value="P:protein transport"/>
    <property type="evidence" value="ECO:0007669"/>
    <property type="project" value="UniProtKB-KW"/>
</dbReference>
<feature type="region of interest" description="Disordered" evidence="11">
    <location>
        <begin position="1095"/>
        <end position="1163"/>
    </location>
</feature>
<evidence type="ECO:0000256" key="2">
    <source>
        <dbReference type="ARBA" id="ARBA00022448"/>
    </source>
</evidence>
<keyword evidence="5" id="KW-0653">Protein transport</keyword>
<feature type="compositionally biased region" description="Basic and acidic residues" evidence="11">
    <location>
        <begin position="950"/>
        <end position="966"/>
    </location>
</feature>
<keyword evidence="7" id="KW-0811">Translocation</keyword>
<feature type="compositionally biased region" description="Polar residues" evidence="11">
    <location>
        <begin position="86"/>
        <end position="98"/>
    </location>
</feature>
<keyword evidence="2" id="KW-0813">Transport</keyword>
<evidence type="ECO:0000256" key="8">
    <source>
        <dbReference type="ARBA" id="ARBA00023132"/>
    </source>
</evidence>
<dbReference type="Gene3D" id="1.10.287.1490">
    <property type="match status" value="1"/>
</dbReference>
<keyword evidence="8" id="KW-0906">Nuclear pore complex</keyword>
<dbReference type="SUPFAM" id="SSF57997">
    <property type="entry name" value="Tropomyosin"/>
    <property type="match status" value="1"/>
</dbReference>
<feature type="region of interest" description="Disordered" evidence="11">
    <location>
        <begin position="1039"/>
        <end position="1059"/>
    </location>
</feature>
<dbReference type="Pfam" id="PF08911">
    <property type="entry name" value="NUP50"/>
    <property type="match status" value="1"/>
</dbReference>
<feature type="compositionally biased region" description="Basic and acidic residues" evidence="11">
    <location>
        <begin position="1103"/>
        <end position="1114"/>
    </location>
</feature>
<feature type="compositionally biased region" description="Basic and acidic residues" evidence="11">
    <location>
        <begin position="158"/>
        <end position="172"/>
    </location>
</feature>
<dbReference type="Pfam" id="PF00638">
    <property type="entry name" value="Ran_BP1"/>
    <property type="match status" value="1"/>
</dbReference>
<proteinExistence type="predicted"/>
<feature type="compositionally biased region" description="Basic and acidic residues" evidence="11">
    <location>
        <begin position="1"/>
        <end position="10"/>
    </location>
</feature>
<dbReference type="Proteomes" id="UP001202328">
    <property type="component" value="Unassembled WGS sequence"/>
</dbReference>
<evidence type="ECO:0000256" key="6">
    <source>
        <dbReference type="ARBA" id="ARBA00022990"/>
    </source>
</evidence>
<feature type="region of interest" description="Disordered" evidence="11">
    <location>
        <begin position="59"/>
        <end position="188"/>
    </location>
</feature>
<organism evidence="13 14">
    <name type="scientific">Papaver atlanticum</name>
    <dbReference type="NCBI Taxonomy" id="357466"/>
    <lineage>
        <taxon>Eukaryota</taxon>
        <taxon>Viridiplantae</taxon>
        <taxon>Streptophyta</taxon>
        <taxon>Embryophyta</taxon>
        <taxon>Tracheophyta</taxon>
        <taxon>Spermatophyta</taxon>
        <taxon>Magnoliopsida</taxon>
        <taxon>Ranunculales</taxon>
        <taxon>Papaveraceae</taxon>
        <taxon>Papaveroideae</taxon>
        <taxon>Papaver</taxon>
    </lineage>
</organism>
<feature type="compositionally biased region" description="Basic and acidic residues" evidence="11">
    <location>
        <begin position="113"/>
        <end position="143"/>
    </location>
</feature>
<evidence type="ECO:0000256" key="4">
    <source>
        <dbReference type="ARBA" id="ARBA00022816"/>
    </source>
</evidence>
<feature type="coiled-coil region" evidence="10">
    <location>
        <begin position="442"/>
        <end position="581"/>
    </location>
</feature>
<feature type="compositionally biased region" description="Polar residues" evidence="11">
    <location>
        <begin position="1118"/>
        <end position="1128"/>
    </location>
</feature>
<keyword evidence="14" id="KW-1185">Reference proteome</keyword>
<keyword evidence="4" id="KW-0509">mRNA transport</keyword>
<feature type="compositionally biased region" description="Polar residues" evidence="11">
    <location>
        <begin position="246"/>
        <end position="268"/>
    </location>
</feature>
<feature type="region of interest" description="Disordered" evidence="11">
    <location>
        <begin position="241"/>
        <end position="268"/>
    </location>
</feature>
<keyword evidence="6" id="KW-0007">Acetylation</keyword>
<dbReference type="EMBL" id="JAJJMB010008429">
    <property type="protein sequence ID" value="KAI3923715.1"/>
    <property type="molecule type" value="Genomic_DNA"/>
</dbReference>
<feature type="region of interest" description="Disordered" evidence="11">
    <location>
        <begin position="931"/>
        <end position="966"/>
    </location>
</feature>
<keyword evidence="3" id="KW-0677">Repeat</keyword>
<evidence type="ECO:0000256" key="1">
    <source>
        <dbReference type="ARBA" id="ARBA00004567"/>
    </source>
</evidence>
<evidence type="ECO:0000313" key="13">
    <source>
        <dbReference type="EMBL" id="KAI3923715.1"/>
    </source>
</evidence>
<protein>
    <recommendedName>
        <fullName evidence="12">RanBD1 domain-containing protein</fullName>
    </recommendedName>
</protein>
<accession>A0AAD4SVR6</accession>
<dbReference type="CDD" id="cd13169">
    <property type="entry name" value="RanBD_NUP50_plant"/>
    <property type="match status" value="1"/>
</dbReference>
<feature type="coiled-coil region" evidence="10">
    <location>
        <begin position="825"/>
        <end position="873"/>
    </location>
</feature>
<evidence type="ECO:0000256" key="3">
    <source>
        <dbReference type="ARBA" id="ARBA00022737"/>
    </source>
</evidence>
<evidence type="ECO:0000313" key="14">
    <source>
        <dbReference type="Proteomes" id="UP001202328"/>
    </source>
</evidence>
<feature type="region of interest" description="Disordered" evidence="11">
    <location>
        <begin position="1"/>
        <end position="44"/>
    </location>
</feature>
<feature type="coiled-coil region" evidence="10">
    <location>
        <begin position="639"/>
        <end position="673"/>
    </location>
</feature>
<dbReference type="SUPFAM" id="SSF50729">
    <property type="entry name" value="PH domain-like"/>
    <property type="match status" value="1"/>
</dbReference>
<evidence type="ECO:0000256" key="7">
    <source>
        <dbReference type="ARBA" id="ARBA00023010"/>
    </source>
</evidence>
<evidence type="ECO:0000256" key="11">
    <source>
        <dbReference type="SAM" id="MobiDB-lite"/>
    </source>
</evidence>
<comment type="subcellular location">
    <subcellularLocation>
        <location evidence="1">Nucleus</location>
        <location evidence="1">Nuclear pore complex</location>
    </subcellularLocation>
</comment>
<evidence type="ECO:0000256" key="9">
    <source>
        <dbReference type="ARBA" id="ARBA00023242"/>
    </source>
</evidence>
<reference evidence="13" key="1">
    <citation type="submission" date="2022-04" db="EMBL/GenBank/DDBJ databases">
        <title>A functionally conserved STORR gene fusion in Papaver species that diverged 16.8 million years ago.</title>
        <authorList>
            <person name="Catania T."/>
        </authorList>
    </citation>
    <scope>NUCLEOTIDE SEQUENCE</scope>
    <source>
        <strain evidence="13">S-188037</strain>
    </source>
</reference>
<dbReference type="InterPro" id="IPR011993">
    <property type="entry name" value="PH-like_dom_sf"/>
</dbReference>
<dbReference type="AlphaFoldDB" id="A0AAD4SVR6"/>
<dbReference type="InterPro" id="IPR045255">
    <property type="entry name" value="RanBP1-like"/>
</dbReference>
<feature type="domain" description="RanBD1" evidence="12">
    <location>
        <begin position="273"/>
        <end position="396"/>
    </location>
</feature>
<keyword evidence="9" id="KW-0539">Nucleus</keyword>
<evidence type="ECO:0000259" key="12">
    <source>
        <dbReference type="PROSITE" id="PS50196"/>
    </source>
</evidence>
<feature type="compositionally biased region" description="Basic and acidic residues" evidence="11">
    <location>
        <begin position="931"/>
        <end position="940"/>
    </location>
</feature>
<dbReference type="Gene3D" id="2.30.29.30">
    <property type="entry name" value="Pleckstrin-homology domain (PH domain)/Phosphotyrosine-binding domain (PTB)"/>
    <property type="match status" value="1"/>
</dbReference>
<dbReference type="InterPro" id="IPR015007">
    <property type="entry name" value="NUP2/50/61"/>
</dbReference>
<dbReference type="PANTHER" id="PTHR23138">
    <property type="entry name" value="RAN BINDING PROTEIN"/>
    <property type="match status" value="1"/>
</dbReference>
<dbReference type="GO" id="GO:0051028">
    <property type="term" value="P:mRNA transport"/>
    <property type="evidence" value="ECO:0007669"/>
    <property type="project" value="UniProtKB-KW"/>
</dbReference>
<dbReference type="PANTHER" id="PTHR23138:SF142">
    <property type="entry name" value="RAN-BINDING PROTEIN 3B-RELATED"/>
    <property type="match status" value="1"/>
</dbReference>
<gene>
    <name evidence="13" type="ORF">MKW98_011345</name>
</gene>
<evidence type="ECO:0000256" key="10">
    <source>
        <dbReference type="SAM" id="Coils"/>
    </source>
</evidence>